<feature type="domain" description="Niemann-Pick C1 N-terminal" evidence="1">
    <location>
        <begin position="12"/>
        <end position="59"/>
    </location>
</feature>
<sequence length="61" mass="7057">MHVILGNCPAYDSVWTVEMYTSFYYVDPTYYSCENVYFPQINGPAMNLLCGPWGLQYCTPE</sequence>
<dbReference type="OrthoDB" id="6510177at2759"/>
<keyword evidence="3" id="KW-1185">Reference proteome</keyword>
<dbReference type="AlphaFoldDB" id="A0A5N5T271"/>
<dbReference type="EMBL" id="SEYY01014044">
    <property type="protein sequence ID" value="KAB7500412.1"/>
    <property type="molecule type" value="Genomic_DNA"/>
</dbReference>
<dbReference type="InterPro" id="IPR032190">
    <property type="entry name" value="NPC1_N"/>
</dbReference>
<evidence type="ECO:0000259" key="1">
    <source>
        <dbReference type="Pfam" id="PF16414"/>
    </source>
</evidence>
<reference evidence="2 3" key="1">
    <citation type="journal article" date="2019" name="PLoS Biol.">
        <title>Sex chromosomes control vertical transmission of feminizing Wolbachia symbionts in an isopod.</title>
        <authorList>
            <person name="Becking T."/>
            <person name="Chebbi M.A."/>
            <person name="Giraud I."/>
            <person name="Moumen B."/>
            <person name="Laverre T."/>
            <person name="Caubet Y."/>
            <person name="Peccoud J."/>
            <person name="Gilbert C."/>
            <person name="Cordaux R."/>
        </authorList>
    </citation>
    <scope>NUCLEOTIDE SEQUENCE [LARGE SCALE GENOMIC DNA]</scope>
    <source>
        <strain evidence="2">ANa2</strain>
        <tissue evidence="2">Whole body excluding digestive tract and cuticle</tissue>
    </source>
</reference>
<dbReference type="Proteomes" id="UP000326759">
    <property type="component" value="Unassembled WGS sequence"/>
</dbReference>
<evidence type="ECO:0000313" key="3">
    <source>
        <dbReference type="Proteomes" id="UP000326759"/>
    </source>
</evidence>
<accession>A0A5N5T271</accession>
<feature type="non-terminal residue" evidence="2">
    <location>
        <position position="61"/>
    </location>
</feature>
<proteinExistence type="predicted"/>
<evidence type="ECO:0000313" key="2">
    <source>
        <dbReference type="EMBL" id="KAB7500412.1"/>
    </source>
</evidence>
<dbReference type="Pfam" id="PF16414">
    <property type="entry name" value="NPC1_N"/>
    <property type="match status" value="1"/>
</dbReference>
<comment type="caution">
    <text evidence="2">The sequence shown here is derived from an EMBL/GenBank/DDBJ whole genome shotgun (WGS) entry which is preliminary data.</text>
</comment>
<name>A0A5N5T271_9CRUS</name>
<gene>
    <name evidence="2" type="ORF">Anas_14521</name>
</gene>
<organism evidence="2 3">
    <name type="scientific">Armadillidium nasatum</name>
    <dbReference type="NCBI Taxonomy" id="96803"/>
    <lineage>
        <taxon>Eukaryota</taxon>
        <taxon>Metazoa</taxon>
        <taxon>Ecdysozoa</taxon>
        <taxon>Arthropoda</taxon>
        <taxon>Crustacea</taxon>
        <taxon>Multicrustacea</taxon>
        <taxon>Malacostraca</taxon>
        <taxon>Eumalacostraca</taxon>
        <taxon>Peracarida</taxon>
        <taxon>Isopoda</taxon>
        <taxon>Oniscidea</taxon>
        <taxon>Crinocheta</taxon>
        <taxon>Armadillidiidae</taxon>
        <taxon>Armadillidium</taxon>
    </lineage>
</organism>
<protein>
    <recommendedName>
        <fullName evidence="1">Niemann-Pick C1 N-terminal domain-containing protein</fullName>
    </recommendedName>
</protein>